<protein>
    <submittedName>
        <fullName evidence="4">Pyridoxal-5-phosphate-dependent protein subunit beta</fullName>
    </submittedName>
</protein>
<dbReference type="Gene3D" id="3.40.50.1100">
    <property type="match status" value="2"/>
</dbReference>
<sequence length="350" mass="38342">MVALDPDYFRALETPRMAALAPNLIAAAFPLMKLMPARYILDRAVAEGALEAGMRIVETTSGTFGMALALLSAARGYRLTLVSASSLVDAKYQARLDGLGAQMIVTEDQAGNGDQLERLQRLDHIRREDPNCFWPRQYDNSGNALAYARLAEQLVRTLGEIDCLVGCVGSGGSLCGTGTFLRTVFPHLIVIAVDTHRSILFGQPAGKRLLRGLGNSILPGNLRHDLIDEVHWVGAYPAFSEARRLLREHGIFQGPTSAAAALVGRWAASTRPGARVAVIMPDEGHRYAETVFDDTWLGSLPGWPCSPPSEPRELTIIEPGSEADWMRFKWARRSLDQIVHGEFKNEGRSH</sequence>
<dbReference type="KEGG" id="bvv:BHK69_31135"/>
<evidence type="ECO:0000259" key="3">
    <source>
        <dbReference type="Pfam" id="PF00291"/>
    </source>
</evidence>
<dbReference type="InterPro" id="IPR050214">
    <property type="entry name" value="Cys_Synth/Cystath_Beta-Synth"/>
</dbReference>
<evidence type="ECO:0000313" key="5">
    <source>
        <dbReference type="Proteomes" id="UP000094969"/>
    </source>
</evidence>
<dbReference type="PANTHER" id="PTHR10314">
    <property type="entry name" value="CYSTATHIONINE BETA-SYNTHASE"/>
    <property type="match status" value="1"/>
</dbReference>
<evidence type="ECO:0000256" key="1">
    <source>
        <dbReference type="ARBA" id="ARBA00001933"/>
    </source>
</evidence>
<dbReference type="InterPro" id="IPR001926">
    <property type="entry name" value="TrpB-like_PALP"/>
</dbReference>
<dbReference type="CDD" id="cd01561">
    <property type="entry name" value="CBS_like"/>
    <property type="match status" value="1"/>
</dbReference>
<dbReference type="AlphaFoldDB" id="A0A1D7UCP5"/>
<keyword evidence="5" id="KW-1185">Reference proteome</keyword>
<name>A0A1D7UCP5_9HYPH</name>
<comment type="cofactor">
    <cofactor evidence="1">
        <name>pyridoxal 5'-phosphate</name>
        <dbReference type="ChEBI" id="CHEBI:597326"/>
    </cofactor>
</comment>
<feature type="domain" description="Tryptophan synthase beta chain-like PALP" evidence="3">
    <location>
        <begin position="33"/>
        <end position="282"/>
    </location>
</feature>
<gene>
    <name evidence="4" type="ORF">BHK69_31135</name>
</gene>
<keyword evidence="4" id="KW-0614">Plasmid</keyword>
<geneLocation type="plasmid" evidence="4 5">
    <name>unnamed1</name>
</geneLocation>
<dbReference type="Pfam" id="PF00291">
    <property type="entry name" value="PALP"/>
    <property type="match status" value="1"/>
</dbReference>
<reference evidence="4 5" key="1">
    <citation type="journal article" date="2015" name="Antonie Van Leeuwenhoek">
        <title>Bosea vaviloviae sp. nov., a new species of slow-growing rhizobia isolated from nodules of the relict species Vavilovia formosa (Stev.) Fed.</title>
        <authorList>
            <person name="Safronova V.I."/>
            <person name="Kuznetsova I.G."/>
            <person name="Sazanova A.L."/>
            <person name="Kimeklis A.K."/>
            <person name="Belimov A.A."/>
            <person name="Andronov E.E."/>
            <person name="Pinaev A.G."/>
            <person name="Chizhevskaya E.P."/>
            <person name="Pukhaev A.R."/>
            <person name="Popov K.P."/>
            <person name="Willems A."/>
            <person name="Tikhonovich I.A."/>
        </authorList>
    </citation>
    <scope>NUCLEOTIDE SEQUENCE [LARGE SCALE GENOMIC DNA]</scope>
    <source>
        <strain evidence="4 5">Vaf18</strain>
        <plasmid evidence="4">unnamed1</plasmid>
    </source>
</reference>
<dbReference type="OrthoDB" id="9805733at2"/>
<proteinExistence type="predicted"/>
<dbReference type="Proteomes" id="UP000094969">
    <property type="component" value="Plasmid unnamed1"/>
</dbReference>
<organism evidence="4 5">
    <name type="scientific">Bosea vaviloviae</name>
    <dbReference type="NCBI Taxonomy" id="1526658"/>
    <lineage>
        <taxon>Bacteria</taxon>
        <taxon>Pseudomonadati</taxon>
        <taxon>Pseudomonadota</taxon>
        <taxon>Alphaproteobacteria</taxon>
        <taxon>Hyphomicrobiales</taxon>
        <taxon>Boseaceae</taxon>
        <taxon>Bosea</taxon>
    </lineage>
</organism>
<dbReference type="RefSeq" id="WP_069694328.1">
    <property type="nucleotide sequence ID" value="NZ_CP017148.1"/>
</dbReference>
<keyword evidence="2" id="KW-0663">Pyridoxal phosphate</keyword>
<evidence type="ECO:0000256" key="2">
    <source>
        <dbReference type="ARBA" id="ARBA00022898"/>
    </source>
</evidence>
<dbReference type="SUPFAM" id="SSF53686">
    <property type="entry name" value="Tryptophan synthase beta subunit-like PLP-dependent enzymes"/>
    <property type="match status" value="1"/>
</dbReference>
<dbReference type="GO" id="GO:1901605">
    <property type="term" value="P:alpha-amino acid metabolic process"/>
    <property type="evidence" value="ECO:0007669"/>
    <property type="project" value="UniProtKB-ARBA"/>
</dbReference>
<accession>A0A1D7UCP5</accession>
<evidence type="ECO:0000313" key="4">
    <source>
        <dbReference type="EMBL" id="AOO85145.1"/>
    </source>
</evidence>
<dbReference type="InterPro" id="IPR036052">
    <property type="entry name" value="TrpB-like_PALP_sf"/>
</dbReference>
<dbReference type="EMBL" id="CP017148">
    <property type="protein sequence ID" value="AOO85145.1"/>
    <property type="molecule type" value="Genomic_DNA"/>
</dbReference>